<dbReference type="EMBL" id="VUOB01000047">
    <property type="protein sequence ID" value="KAA2257077.1"/>
    <property type="molecule type" value="Genomic_DNA"/>
</dbReference>
<evidence type="ECO:0000256" key="3">
    <source>
        <dbReference type="ARBA" id="ARBA00022729"/>
    </source>
</evidence>
<reference evidence="5 6" key="2">
    <citation type="submission" date="2019-09" db="EMBL/GenBank/DDBJ databases">
        <authorList>
            <person name="Jin C."/>
        </authorList>
    </citation>
    <scope>NUCLEOTIDE SEQUENCE [LARGE SCALE GENOMIC DNA]</scope>
    <source>
        <strain evidence="5 6">AN110305</strain>
    </source>
</reference>
<gene>
    <name evidence="5" type="ORF">F0L68_25355</name>
</gene>
<dbReference type="InterPro" id="IPR006059">
    <property type="entry name" value="SBP"/>
</dbReference>
<reference evidence="5 6" key="1">
    <citation type="submission" date="2019-09" db="EMBL/GenBank/DDBJ databases">
        <title>Goodfellowia gen. nov., a new genus of the Pseudonocardineae related to Actinoalloteichus, containing Goodfellowia coeruleoviolacea gen. nov., comb. nov. gen. nov., comb. nov.</title>
        <authorList>
            <person name="Labeda D."/>
        </authorList>
    </citation>
    <scope>NUCLEOTIDE SEQUENCE [LARGE SCALE GENOMIC DNA]</scope>
    <source>
        <strain evidence="5 6">AN110305</strain>
    </source>
</reference>
<feature type="signal peptide" evidence="4">
    <location>
        <begin position="1"/>
        <end position="32"/>
    </location>
</feature>
<evidence type="ECO:0000256" key="1">
    <source>
        <dbReference type="ARBA" id="ARBA00008520"/>
    </source>
</evidence>
<organism evidence="5 6">
    <name type="scientific">Solihabitans fulvus</name>
    <dbReference type="NCBI Taxonomy" id="1892852"/>
    <lineage>
        <taxon>Bacteria</taxon>
        <taxon>Bacillati</taxon>
        <taxon>Actinomycetota</taxon>
        <taxon>Actinomycetes</taxon>
        <taxon>Pseudonocardiales</taxon>
        <taxon>Pseudonocardiaceae</taxon>
        <taxon>Solihabitans</taxon>
    </lineage>
</organism>
<proteinExistence type="inferred from homology"/>
<dbReference type="Pfam" id="PF01547">
    <property type="entry name" value="SBP_bac_1"/>
    <property type="match status" value="1"/>
</dbReference>
<dbReference type="GO" id="GO:0015768">
    <property type="term" value="P:maltose transport"/>
    <property type="evidence" value="ECO:0007669"/>
    <property type="project" value="TreeGrafter"/>
</dbReference>
<dbReference type="GO" id="GO:0055052">
    <property type="term" value="C:ATP-binding cassette (ABC) transporter complex, substrate-binding subunit-containing"/>
    <property type="evidence" value="ECO:0007669"/>
    <property type="project" value="TreeGrafter"/>
</dbReference>
<protein>
    <submittedName>
        <fullName evidence="5">Sugar ABC transporter substrate-binding protein</fullName>
    </submittedName>
</protein>
<dbReference type="Proteomes" id="UP000323454">
    <property type="component" value="Unassembled WGS sequence"/>
</dbReference>
<evidence type="ECO:0000313" key="6">
    <source>
        <dbReference type="Proteomes" id="UP000323454"/>
    </source>
</evidence>
<dbReference type="AlphaFoldDB" id="A0A5B2X1J2"/>
<name>A0A5B2X1J2_9PSEU</name>
<dbReference type="PROSITE" id="PS51318">
    <property type="entry name" value="TAT"/>
    <property type="match status" value="1"/>
</dbReference>
<dbReference type="SUPFAM" id="SSF53850">
    <property type="entry name" value="Periplasmic binding protein-like II"/>
    <property type="match status" value="1"/>
</dbReference>
<keyword evidence="6" id="KW-1185">Reference proteome</keyword>
<feature type="chain" id="PRO_5039064440" evidence="4">
    <location>
        <begin position="33"/>
        <end position="429"/>
    </location>
</feature>
<evidence type="ECO:0000256" key="2">
    <source>
        <dbReference type="ARBA" id="ARBA00022448"/>
    </source>
</evidence>
<comment type="caution">
    <text evidence="5">The sequence shown here is derived from an EMBL/GenBank/DDBJ whole genome shotgun (WGS) entry which is preliminary data.</text>
</comment>
<accession>A0A5B2X1J2</accession>
<keyword evidence="2" id="KW-0813">Transport</keyword>
<dbReference type="GO" id="GO:0042956">
    <property type="term" value="P:maltodextrin transmembrane transport"/>
    <property type="evidence" value="ECO:0007669"/>
    <property type="project" value="TreeGrafter"/>
</dbReference>
<evidence type="ECO:0000256" key="4">
    <source>
        <dbReference type="SAM" id="SignalP"/>
    </source>
</evidence>
<sequence length="429" mass="45638">MTQHEHTSVSRRSFLHATGAVALAGAFGPLLAACGSNTGRGASDSQTIQQWYHAYGEPGVQQAVQRYAKDFSDNAGKSKVTVQWNPGDYDSKLSTSLLSGGGPDVFESTLQLSMVRSGQVVPLDDVIAPAKDDFTATILAGHTVDGKIYGVPQAVDMQMLFYRKSLLDKAGVKPPTTVDELIDAAKRLTTDKVKGLFAGNDGGVGVLGGPALWSVGLDYVTPEHKVGFDDPAAATALGKLRELNTSGALLLGAVKDWSEPDAFTQGLAAMQWTGLWAVPAVQKALGDDFGVLPWPKLTDAGKPSVPVGAYGSMVNAKSQHIDEAKAFVKWLWIDHTDYQQDFNTGYGFHIPPRKSLADKADKLKSGPAADAVKFVQQSAKSSNPPEWTQAMSTAYLDAVAKVVRQGSDAATELRTAAGKVTDELKRLYG</sequence>
<dbReference type="InterPro" id="IPR006311">
    <property type="entry name" value="TAT_signal"/>
</dbReference>
<dbReference type="PANTHER" id="PTHR30061:SF50">
    <property type="entry name" value="MALTOSE_MALTODEXTRIN-BINDING PERIPLASMIC PROTEIN"/>
    <property type="match status" value="1"/>
</dbReference>
<comment type="similarity">
    <text evidence="1">Belongs to the bacterial solute-binding protein 1 family.</text>
</comment>
<evidence type="ECO:0000313" key="5">
    <source>
        <dbReference type="EMBL" id="KAA2257077.1"/>
    </source>
</evidence>
<keyword evidence="3 4" id="KW-0732">Signal</keyword>
<dbReference type="GO" id="GO:1901982">
    <property type="term" value="F:maltose binding"/>
    <property type="evidence" value="ECO:0007669"/>
    <property type="project" value="TreeGrafter"/>
</dbReference>
<dbReference type="CDD" id="cd13585">
    <property type="entry name" value="PBP2_TMBP_like"/>
    <property type="match status" value="1"/>
</dbReference>
<dbReference type="PANTHER" id="PTHR30061">
    <property type="entry name" value="MALTOSE-BINDING PERIPLASMIC PROTEIN"/>
    <property type="match status" value="1"/>
</dbReference>
<dbReference type="RefSeq" id="WP_149852310.1">
    <property type="nucleotide sequence ID" value="NZ_VUOB01000047.1"/>
</dbReference>
<dbReference type="Gene3D" id="3.40.190.10">
    <property type="entry name" value="Periplasmic binding protein-like II"/>
    <property type="match status" value="1"/>
</dbReference>
<dbReference type="OrthoDB" id="9780991at2"/>